<dbReference type="EMBL" id="JBHLXE010000072">
    <property type="protein sequence ID" value="MFC0179759.1"/>
    <property type="molecule type" value="Genomic_DNA"/>
</dbReference>
<comment type="caution">
    <text evidence="2">The sequence shown here is derived from an EMBL/GenBank/DDBJ whole genome shotgun (WGS) entry which is preliminary data.</text>
</comment>
<dbReference type="Pfam" id="PF09937">
    <property type="entry name" value="DUF2169"/>
    <property type="match status" value="1"/>
</dbReference>
<organism evidence="2 3">
    <name type="scientific">Thorsellia kenyensis</name>
    <dbReference type="NCBI Taxonomy" id="1549888"/>
    <lineage>
        <taxon>Bacteria</taxon>
        <taxon>Pseudomonadati</taxon>
        <taxon>Pseudomonadota</taxon>
        <taxon>Gammaproteobacteria</taxon>
        <taxon>Enterobacterales</taxon>
        <taxon>Thorselliaceae</taxon>
        <taxon>Thorsellia</taxon>
    </lineage>
</organism>
<evidence type="ECO:0000259" key="1">
    <source>
        <dbReference type="Pfam" id="PF09937"/>
    </source>
</evidence>
<name>A0ABV6C9V9_9GAMM</name>
<keyword evidence="3" id="KW-1185">Reference proteome</keyword>
<dbReference type="Proteomes" id="UP001589758">
    <property type="component" value="Unassembled WGS sequence"/>
</dbReference>
<evidence type="ECO:0000313" key="3">
    <source>
        <dbReference type="Proteomes" id="UP001589758"/>
    </source>
</evidence>
<dbReference type="RefSeq" id="WP_385876866.1">
    <property type="nucleotide sequence ID" value="NZ_JBHLXE010000072.1"/>
</dbReference>
<evidence type="ECO:0000313" key="2">
    <source>
        <dbReference type="EMBL" id="MFC0179759.1"/>
    </source>
</evidence>
<accession>A0ABV6C9V9</accession>
<dbReference type="InterPro" id="IPR018683">
    <property type="entry name" value="DUF2169"/>
</dbReference>
<reference evidence="2 3" key="1">
    <citation type="submission" date="2024-09" db="EMBL/GenBank/DDBJ databases">
        <authorList>
            <person name="Sun Q."/>
            <person name="Mori K."/>
        </authorList>
    </citation>
    <scope>NUCLEOTIDE SEQUENCE [LARGE SCALE GENOMIC DNA]</scope>
    <source>
        <strain evidence="2 3">CCM 8545</strain>
    </source>
</reference>
<gene>
    <name evidence="2" type="ORF">ACFFIT_06625</name>
</gene>
<protein>
    <submittedName>
        <fullName evidence="2">DUF2169 domain-containing protein</fullName>
    </submittedName>
</protein>
<feature type="domain" description="DUF2169" evidence="1">
    <location>
        <begin position="2"/>
        <end position="84"/>
    </location>
</feature>
<sequence>MKAMYQIPTNGAFFRPIVPVPKIESSDIFSGEAGYSSVYCESDYVMNKPMCDVVFKAHGYPTVSEKSNFTVRAKVGDMNKIIDIKLPRV</sequence>
<proteinExistence type="predicted"/>